<dbReference type="AlphaFoldDB" id="A0A0Q3K906"/>
<accession>A0A0Q3K906</accession>
<evidence type="ECO:0000313" key="1">
    <source>
        <dbReference type="EMBL" id="KQK26115.1"/>
    </source>
</evidence>
<name>A0A0Q3K906_9FLAO</name>
<dbReference type="STRING" id="452084.AR438_11075"/>
<dbReference type="EMBL" id="LLYZ01000005">
    <property type="protein sequence ID" value="KQK26115.1"/>
    <property type="molecule type" value="Genomic_DNA"/>
</dbReference>
<dbReference type="Gene3D" id="3.60.15.10">
    <property type="entry name" value="Ribonuclease Z/Hydroxyacylglutathione hydrolase-like"/>
    <property type="match status" value="1"/>
</dbReference>
<dbReference type="OrthoDB" id="9761531at2"/>
<evidence type="ECO:0000313" key="2">
    <source>
        <dbReference type="Proteomes" id="UP000051682"/>
    </source>
</evidence>
<gene>
    <name evidence="1" type="ORF">AR438_11075</name>
</gene>
<proteinExistence type="predicted"/>
<dbReference type="SUPFAM" id="SSF56281">
    <property type="entry name" value="Metallo-hydrolase/oxidoreductase"/>
    <property type="match status" value="1"/>
</dbReference>
<reference evidence="1 2" key="1">
    <citation type="submission" date="2015-10" db="EMBL/GenBank/DDBJ databases">
        <title>Chryseobacterium aquaticum genome.</title>
        <authorList>
            <person name="Newman J.D."/>
            <person name="Ferguson M.B."/>
            <person name="Miller J.R."/>
        </authorList>
    </citation>
    <scope>NUCLEOTIDE SEQUENCE [LARGE SCALE GENOMIC DNA]</scope>
    <source>
        <strain evidence="1 2">KCTC 12483</strain>
    </source>
</reference>
<organism evidence="1 2">
    <name type="scientific">Chryseobacterium aquaticum</name>
    <dbReference type="NCBI Taxonomy" id="452084"/>
    <lineage>
        <taxon>Bacteria</taxon>
        <taxon>Pseudomonadati</taxon>
        <taxon>Bacteroidota</taxon>
        <taxon>Flavobacteriia</taxon>
        <taxon>Flavobacteriales</taxon>
        <taxon>Weeksellaceae</taxon>
        <taxon>Chryseobacterium group</taxon>
        <taxon>Chryseobacterium</taxon>
    </lineage>
</organism>
<dbReference type="InterPro" id="IPR036866">
    <property type="entry name" value="RibonucZ/Hydroxyglut_hydro"/>
</dbReference>
<keyword evidence="2" id="KW-1185">Reference proteome</keyword>
<dbReference type="Proteomes" id="UP000051682">
    <property type="component" value="Unassembled WGS sequence"/>
</dbReference>
<evidence type="ECO:0008006" key="3">
    <source>
        <dbReference type="Google" id="ProtNLM"/>
    </source>
</evidence>
<comment type="caution">
    <text evidence="1">The sequence shown here is derived from an EMBL/GenBank/DDBJ whole genome shotgun (WGS) entry which is preliminary data.</text>
</comment>
<protein>
    <recommendedName>
        <fullName evidence="3">Metallo-beta-lactamase domain-containing protein</fullName>
    </recommendedName>
</protein>
<sequence>MNGIDYINIFIIHKYNSILNFNLTKKKIQMMHQLMQEFTIHPVGQGLFYSGKILYKNKVKFRMIFDCGSLTSGAGQEEVENYRDSDFLNEKIIDLLVISHFDADHVNHIGKLLDGNIKVKRLVMPFLTFEERLVLVLHQFSDRSVRPEDDFFIRFAIDPLGTIDENLDGDSEVILIEPSPNNPIDRGPNINDGFLKLESDKPEDRFEVIFSEKKEIKSGEDKFIFNSKVKIFKMDDSKKGIVVDRYLQLMDFLFYRKKTTSDERAFYDEIAKRFYEKYNIDSLLQKYELLSKTIDQIKKIKSSTEIKKMFRTAKKETGVVGIGLEDLNTTALSLFHRNLPDILKLGEFPYRNSDNFFLYSKATVYTIHKFIGSRIETPSLNLSRNWRFRIQEDDFPFIFPNVLLTSDSFLLKKTDIDPFLKHYENYWDSFWLFQIPHHGSDKNSDGVLHSHLTSIQSCFINYGMGNRDNHPSSSIIYNLVATGNSSKIVPVNQVLGLRFVLAF</sequence>